<dbReference type="InterPro" id="IPR001969">
    <property type="entry name" value="Aspartic_peptidase_AS"/>
</dbReference>
<feature type="transmembrane region" description="Helical" evidence="1">
    <location>
        <begin position="21"/>
        <end position="40"/>
    </location>
</feature>
<dbReference type="GO" id="GO:0004190">
    <property type="term" value="F:aspartic-type endopeptidase activity"/>
    <property type="evidence" value="ECO:0007669"/>
    <property type="project" value="InterPro"/>
</dbReference>
<comment type="caution">
    <text evidence="2">The sequence shown here is derived from an EMBL/GenBank/DDBJ whole genome shotgun (WGS) entry which is preliminary data.</text>
</comment>
<evidence type="ECO:0000313" key="3">
    <source>
        <dbReference type="Proteomes" id="UP001142648"/>
    </source>
</evidence>
<dbReference type="RefSeq" id="WP_259961108.1">
    <property type="nucleotide sequence ID" value="NZ_JAOAMV010000002.1"/>
</dbReference>
<accession>A0A9X2W154</accession>
<dbReference type="EC" id="3.4.23.-" evidence="2"/>
<dbReference type="GO" id="GO:0006508">
    <property type="term" value="P:proteolysis"/>
    <property type="evidence" value="ECO:0007669"/>
    <property type="project" value="UniProtKB-KW"/>
</dbReference>
<name>A0A9X2W154_9SPHN</name>
<dbReference type="Proteomes" id="UP001142648">
    <property type="component" value="Unassembled WGS sequence"/>
</dbReference>
<sequence>MDFKAIVDAAADIIREVPRSGLLMATVAAIVGSFVGSAIARRGSAAGRTLAGASTLVLAGILVVVVLQVSRFDPRLDVAVPELGLPPQTVAGGETRVPMAPDGHFWIRAEVNGFAAPFLVDTGATLTAVSVPVADHAGLRPRAGGLPVRISTANGTVSAELTTIDTLRFGNIKAGGLDAVIAPNIGETNVIGMNLLSRLASWRVEDNVLILRPHNPQPVAVD</sequence>
<protein>
    <submittedName>
        <fullName evidence="2">TIGR02281 family clan AA aspartic protease</fullName>
        <ecNumber evidence="2">3.4.23.-</ecNumber>
    </submittedName>
</protein>
<evidence type="ECO:0000313" key="2">
    <source>
        <dbReference type="EMBL" id="MCT2558294.1"/>
    </source>
</evidence>
<dbReference type="InterPro" id="IPR021109">
    <property type="entry name" value="Peptidase_aspartic_dom_sf"/>
</dbReference>
<feature type="transmembrane region" description="Helical" evidence="1">
    <location>
        <begin position="46"/>
        <end position="67"/>
    </location>
</feature>
<keyword evidence="1" id="KW-0472">Membrane</keyword>
<keyword evidence="2" id="KW-0645">Protease</keyword>
<dbReference type="EMBL" id="JAOAMV010000002">
    <property type="protein sequence ID" value="MCT2558294.1"/>
    <property type="molecule type" value="Genomic_DNA"/>
</dbReference>
<gene>
    <name evidence="2" type="ORF">N0B51_04810</name>
</gene>
<organism evidence="2 3">
    <name type="scientific">Tsuneonella litorea</name>
    <dbReference type="NCBI Taxonomy" id="2976475"/>
    <lineage>
        <taxon>Bacteria</taxon>
        <taxon>Pseudomonadati</taxon>
        <taxon>Pseudomonadota</taxon>
        <taxon>Alphaproteobacteria</taxon>
        <taxon>Sphingomonadales</taxon>
        <taxon>Erythrobacteraceae</taxon>
        <taxon>Tsuneonella</taxon>
    </lineage>
</organism>
<dbReference type="NCBIfam" id="TIGR02281">
    <property type="entry name" value="clan_AA_DTGA"/>
    <property type="match status" value="1"/>
</dbReference>
<keyword evidence="1" id="KW-1133">Transmembrane helix</keyword>
<dbReference type="InterPro" id="IPR034122">
    <property type="entry name" value="Retropepsin-like_bacterial"/>
</dbReference>
<dbReference type="InterPro" id="IPR011969">
    <property type="entry name" value="Clan_AA_Asp_peptidase_C"/>
</dbReference>
<dbReference type="SUPFAM" id="SSF50630">
    <property type="entry name" value="Acid proteases"/>
    <property type="match status" value="1"/>
</dbReference>
<keyword evidence="2" id="KW-0378">Hydrolase</keyword>
<proteinExistence type="predicted"/>
<dbReference type="PROSITE" id="PS00141">
    <property type="entry name" value="ASP_PROTEASE"/>
    <property type="match status" value="1"/>
</dbReference>
<dbReference type="Pfam" id="PF13975">
    <property type="entry name" value="gag-asp_proteas"/>
    <property type="match status" value="1"/>
</dbReference>
<dbReference type="Gene3D" id="2.40.70.10">
    <property type="entry name" value="Acid Proteases"/>
    <property type="match status" value="1"/>
</dbReference>
<evidence type="ECO:0000256" key="1">
    <source>
        <dbReference type="SAM" id="Phobius"/>
    </source>
</evidence>
<keyword evidence="1" id="KW-0812">Transmembrane</keyword>
<dbReference type="CDD" id="cd05483">
    <property type="entry name" value="retropepsin_like_bacteria"/>
    <property type="match status" value="1"/>
</dbReference>
<dbReference type="AlphaFoldDB" id="A0A9X2W154"/>
<keyword evidence="3" id="KW-1185">Reference proteome</keyword>
<reference evidence="2" key="1">
    <citation type="submission" date="2022-09" db="EMBL/GenBank/DDBJ databases">
        <title>The genome sequence of Tsuneonella sp. YG55.</title>
        <authorList>
            <person name="Liu Y."/>
        </authorList>
    </citation>
    <scope>NUCLEOTIDE SEQUENCE</scope>
    <source>
        <strain evidence="2">YG55</strain>
    </source>
</reference>